<name>A0ABR6CHE4_9HYPH</name>
<evidence type="ECO:0000256" key="7">
    <source>
        <dbReference type="ARBA" id="ARBA00022645"/>
    </source>
</evidence>
<protein>
    <recommendedName>
        <fullName evidence="5">Carboxypeptidase Q</fullName>
    </recommendedName>
    <alternativeName>
        <fullName evidence="20">Plasma glutamate carboxypeptidase</fullName>
    </alternativeName>
</protein>
<reference evidence="23 24" key="1">
    <citation type="submission" date="2020-08" db="EMBL/GenBank/DDBJ databases">
        <title>Genomic Encyclopedia of Type Strains, Phase IV (KMG-IV): sequencing the most valuable type-strain genomes for metagenomic binning, comparative biology and taxonomic classification.</title>
        <authorList>
            <person name="Goeker M."/>
        </authorList>
    </citation>
    <scope>NUCLEOTIDE SEQUENCE [LARGE SCALE GENOMIC DNA]</scope>
    <source>
        <strain evidence="23 24">DSM 17455</strain>
    </source>
</reference>
<evidence type="ECO:0000256" key="3">
    <source>
        <dbReference type="ARBA" id="ARBA00004555"/>
    </source>
</evidence>
<keyword evidence="6" id="KW-0964">Secreted</keyword>
<evidence type="ECO:0000256" key="12">
    <source>
        <dbReference type="ARBA" id="ARBA00022824"/>
    </source>
</evidence>
<evidence type="ECO:0000256" key="13">
    <source>
        <dbReference type="ARBA" id="ARBA00022833"/>
    </source>
</evidence>
<comment type="subunit">
    <text evidence="19">Homodimer. The monomeric form is inactive while the homodimer is active.</text>
</comment>
<evidence type="ECO:0000256" key="16">
    <source>
        <dbReference type="ARBA" id="ARBA00023145"/>
    </source>
</evidence>
<evidence type="ECO:0000256" key="15">
    <source>
        <dbReference type="ARBA" id="ARBA00023049"/>
    </source>
</evidence>
<dbReference type="PANTHER" id="PTHR12053">
    <property type="entry name" value="PROTEASE FAMILY M28 PLASMA GLUTAMATE CARBOXYPEPTIDASE-RELATED"/>
    <property type="match status" value="1"/>
</dbReference>
<organism evidence="23 24">
    <name type="scientific">Aminobacter ciceronei</name>
    <dbReference type="NCBI Taxonomy" id="150723"/>
    <lineage>
        <taxon>Bacteria</taxon>
        <taxon>Pseudomonadati</taxon>
        <taxon>Pseudomonadota</taxon>
        <taxon>Alphaproteobacteria</taxon>
        <taxon>Hyphomicrobiales</taxon>
        <taxon>Phyllobacteriaceae</taxon>
        <taxon>Aminobacter</taxon>
    </lineage>
</organism>
<evidence type="ECO:0000256" key="1">
    <source>
        <dbReference type="ARBA" id="ARBA00004240"/>
    </source>
</evidence>
<dbReference type="PANTHER" id="PTHR12053:SF3">
    <property type="entry name" value="CARBOXYPEPTIDASE Q"/>
    <property type="match status" value="1"/>
</dbReference>
<keyword evidence="8" id="KW-0645">Protease</keyword>
<keyword evidence="18" id="KW-0458">Lysosome</keyword>
<keyword evidence="11" id="KW-0378">Hydrolase</keyword>
<keyword evidence="15" id="KW-0482">Metalloprotease</keyword>
<evidence type="ECO:0000256" key="8">
    <source>
        <dbReference type="ARBA" id="ARBA00022670"/>
    </source>
</evidence>
<dbReference type="GO" id="GO:0004177">
    <property type="term" value="F:aminopeptidase activity"/>
    <property type="evidence" value="ECO:0007669"/>
    <property type="project" value="UniProtKB-KW"/>
</dbReference>
<feature type="domain" description="Peptidase M28" evidence="22">
    <location>
        <begin position="219"/>
        <end position="404"/>
    </location>
</feature>
<evidence type="ECO:0000256" key="6">
    <source>
        <dbReference type="ARBA" id="ARBA00022525"/>
    </source>
</evidence>
<evidence type="ECO:0000256" key="11">
    <source>
        <dbReference type="ARBA" id="ARBA00022801"/>
    </source>
</evidence>
<evidence type="ECO:0000256" key="14">
    <source>
        <dbReference type="ARBA" id="ARBA00023034"/>
    </source>
</evidence>
<dbReference type="SUPFAM" id="SSF55781">
    <property type="entry name" value="GAF domain-like"/>
    <property type="match status" value="1"/>
</dbReference>
<evidence type="ECO:0000256" key="2">
    <source>
        <dbReference type="ARBA" id="ARBA00004371"/>
    </source>
</evidence>
<comment type="caution">
    <text evidence="23">The sequence shown here is derived from an EMBL/GenBank/DDBJ whole genome shotgun (WGS) entry which is preliminary data.</text>
</comment>
<keyword evidence="7" id="KW-0121">Carboxypeptidase</keyword>
<keyword evidence="13" id="KW-0862">Zinc</keyword>
<evidence type="ECO:0000256" key="18">
    <source>
        <dbReference type="ARBA" id="ARBA00023228"/>
    </source>
</evidence>
<evidence type="ECO:0000256" key="17">
    <source>
        <dbReference type="ARBA" id="ARBA00023180"/>
    </source>
</evidence>
<evidence type="ECO:0000256" key="5">
    <source>
        <dbReference type="ARBA" id="ARBA00014116"/>
    </source>
</evidence>
<keyword evidence="9" id="KW-0479">Metal-binding</keyword>
<keyword evidence="24" id="KW-1185">Reference proteome</keyword>
<keyword evidence="12" id="KW-0256">Endoplasmic reticulum</keyword>
<dbReference type="RefSeq" id="WP_182576101.1">
    <property type="nucleotide sequence ID" value="NZ_JACJHY010000056.1"/>
</dbReference>
<keyword evidence="23" id="KW-0031">Aminopeptidase</keyword>
<evidence type="ECO:0000259" key="22">
    <source>
        <dbReference type="Pfam" id="PF04389"/>
    </source>
</evidence>
<feature type="domain" description="GAF" evidence="21">
    <location>
        <begin position="444"/>
        <end position="574"/>
    </location>
</feature>
<dbReference type="Gene3D" id="3.40.630.10">
    <property type="entry name" value="Zn peptidases"/>
    <property type="match status" value="1"/>
</dbReference>
<gene>
    <name evidence="23" type="ORF">HNQ97_006378</name>
</gene>
<evidence type="ECO:0000256" key="9">
    <source>
        <dbReference type="ARBA" id="ARBA00022723"/>
    </source>
</evidence>
<dbReference type="Pfam" id="PF01590">
    <property type="entry name" value="GAF"/>
    <property type="match status" value="1"/>
</dbReference>
<evidence type="ECO:0000256" key="19">
    <source>
        <dbReference type="ARBA" id="ARBA00025833"/>
    </source>
</evidence>
<evidence type="ECO:0000256" key="10">
    <source>
        <dbReference type="ARBA" id="ARBA00022729"/>
    </source>
</evidence>
<evidence type="ECO:0000256" key="4">
    <source>
        <dbReference type="ARBA" id="ARBA00004613"/>
    </source>
</evidence>
<accession>A0ABR6CHE4</accession>
<dbReference type="InterPro" id="IPR029016">
    <property type="entry name" value="GAF-like_dom_sf"/>
</dbReference>
<dbReference type="Pfam" id="PF04389">
    <property type="entry name" value="Peptidase_M28"/>
    <property type="match status" value="1"/>
</dbReference>
<dbReference type="SUPFAM" id="SSF53187">
    <property type="entry name" value="Zn-dependent exopeptidases"/>
    <property type="match status" value="1"/>
</dbReference>
<keyword evidence="14" id="KW-0333">Golgi apparatus</keyword>
<dbReference type="InterPro" id="IPR003018">
    <property type="entry name" value="GAF"/>
</dbReference>
<proteinExistence type="predicted"/>
<evidence type="ECO:0000313" key="24">
    <source>
        <dbReference type="Proteomes" id="UP000587524"/>
    </source>
</evidence>
<dbReference type="Gene3D" id="3.50.30.30">
    <property type="match status" value="1"/>
</dbReference>
<sequence length="600" mass="64578">MTGMAQWPSLDRASVASLVDEICGIGNRFVGTAGEAAARSFLLDRFNAAGLQRVRTEPVELLSYEAVGATCEILKPFQTLRAVGLQYTASAQAEGVAIYVGRPSSIDDLTDILARLPPLNGRIAVMHSYWPWLFAELLVKKGVAGIVVISETPGGTISHLTAQLYPVPTAPSFEGRPLAVPGVTIDRDDGAQLLTYVANGVVRLRIEHSARYKPFTSGNVVGEIPGATDECVVVGAHYDTQLEGVGAQDNATGLAALVALADRWAGQDFRRTLKLVAFCAEEPGMWGATDYCRRHEADLRSTVAMINLDALAWALPGRRALLADPGIADYAVARAAEIGWEIEDLTNASLLRAADLNPFIDAGVPACWFWRFPPQHPYYHSSGDVPALLDMAAVSEVANVAAYTAYALLNDEELNLGRAQGLGAEEDPRGSSDRGDCSGLLDDLDKHLEQLRHRLGTMRVTLRLDVDGRNFPVVGEAVAEGSPSIKHDESVDQRGAATAQWVIQTRKVLVQSEFSNSQVRPPAALVDAYGVEAQMLAPVVHNDHVAGWISVHSSTRRDWSAADVSQAEAEASNISENLPSICQSLQETRGWKVILESSPS</sequence>
<evidence type="ECO:0000256" key="20">
    <source>
        <dbReference type="ARBA" id="ARBA00033328"/>
    </source>
</evidence>
<dbReference type="EMBL" id="JACJHZ010000056">
    <property type="protein sequence ID" value="MBA9024339.1"/>
    <property type="molecule type" value="Genomic_DNA"/>
</dbReference>
<dbReference type="InterPro" id="IPR039866">
    <property type="entry name" value="CPQ"/>
</dbReference>
<dbReference type="Gene3D" id="3.30.450.40">
    <property type="match status" value="1"/>
</dbReference>
<dbReference type="InterPro" id="IPR007484">
    <property type="entry name" value="Peptidase_M28"/>
</dbReference>
<keyword evidence="16" id="KW-0865">Zymogen</keyword>
<comment type="subcellular location">
    <subcellularLocation>
        <location evidence="1">Endoplasmic reticulum</location>
    </subcellularLocation>
    <subcellularLocation>
        <location evidence="3">Golgi apparatus</location>
    </subcellularLocation>
    <subcellularLocation>
        <location evidence="2">Lysosome</location>
    </subcellularLocation>
    <subcellularLocation>
        <location evidence="4">Secreted</location>
    </subcellularLocation>
</comment>
<dbReference type="Proteomes" id="UP000587524">
    <property type="component" value="Unassembled WGS sequence"/>
</dbReference>
<keyword evidence="17" id="KW-0325">Glycoprotein</keyword>
<keyword evidence="10" id="KW-0732">Signal</keyword>
<evidence type="ECO:0000259" key="21">
    <source>
        <dbReference type="Pfam" id="PF01590"/>
    </source>
</evidence>
<evidence type="ECO:0000313" key="23">
    <source>
        <dbReference type="EMBL" id="MBA9024339.1"/>
    </source>
</evidence>